<comment type="caution">
    <text evidence="3">The sequence shown here is derived from an EMBL/GenBank/DDBJ whole genome shotgun (WGS) entry which is preliminary data.</text>
</comment>
<keyword evidence="2" id="KW-0812">Transmembrane</keyword>
<evidence type="ECO:0000313" key="3">
    <source>
        <dbReference type="EMBL" id="OGG96640.1"/>
    </source>
</evidence>
<protein>
    <recommendedName>
        <fullName evidence="5">Coenzyme Q-binding protein COQ10 START domain-containing protein</fullName>
    </recommendedName>
</protein>
<dbReference type="CDD" id="cd07812">
    <property type="entry name" value="SRPBCC"/>
    <property type="match status" value="1"/>
</dbReference>
<dbReference type="SUPFAM" id="SSF55961">
    <property type="entry name" value="Bet v1-like"/>
    <property type="match status" value="1"/>
</dbReference>
<accession>A0A1F6GEV6</accession>
<dbReference type="InterPro" id="IPR023393">
    <property type="entry name" value="START-like_dom_sf"/>
</dbReference>
<proteinExistence type="predicted"/>
<evidence type="ECO:0000256" key="2">
    <source>
        <dbReference type="SAM" id="Phobius"/>
    </source>
</evidence>
<dbReference type="Pfam" id="PF10604">
    <property type="entry name" value="Polyketide_cyc2"/>
    <property type="match status" value="1"/>
</dbReference>
<dbReference type="STRING" id="1817772.A2527_03525"/>
<sequence>MAKKSSTKGPAQTPKKGKAPKDDPKKKKINWLKFIALSLAAMGFLMAFVFVRGNMFDEEHRVQVRVRFVRPLNEVWKTLSDIKAQTDWNKSLDSVTLESENPEIWAENYSGRVLRMETVERVENQRLVRRLVGDDLPFGGTWTYELKNLGGETLLTLTEEGHIKNPMFRFMAHSVFGLNSSLKAAVEALETRLGKAAEESALP</sequence>
<organism evidence="3 4">
    <name type="scientific">Candidatus Lambdaproteobacteria bacterium RIFOXYD2_FULL_50_16</name>
    <dbReference type="NCBI Taxonomy" id="1817772"/>
    <lineage>
        <taxon>Bacteria</taxon>
        <taxon>Pseudomonadati</taxon>
        <taxon>Pseudomonadota</taxon>
        <taxon>Candidatus Lambdaproteobacteria</taxon>
    </lineage>
</organism>
<dbReference type="EMBL" id="MFNE01000010">
    <property type="protein sequence ID" value="OGG96640.1"/>
    <property type="molecule type" value="Genomic_DNA"/>
</dbReference>
<feature type="transmembrane region" description="Helical" evidence="2">
    <location>
        <begin position="31"/>
        <end position="51"/>
    </location>
</feature>
<feature type="region of interest" description="Disordered" evidence="1">
    <location>
        <begin position="1"/>
        <end position="24"/>
    </location>
</feature>
<keyword evidence="2" id="KW-1133">Transmembrane helix</keyword>
<gene>
    <name evidence="3" type="ORF">A2527_03525</name>
</gene>
<evidence type="ECO:0000256" key="1">
    <source>
        <dbReference type="SAM" id="MobiDB-lite"/>
    </source>
</evidence>
<keyword evidence="2" id="KW-0472">Membrane</keyword>
<dbReference type="Gene3D" id="3.30.530.20">
    <property type="match status" value="1"/>
</dbReference>
<dbReference type="InterPro" id="IPR019587">
    <property type="entry name" value="Polyketide_cyclase/dehydratase"/>
</dbReference>
<reference evidence="3 4" key="1">
    <citation type="journal article" date="2016" name="Nat. Commun.">
        <title>Thousands of microbial genomes shed light on interconnected biogeochemical processes in an aquifer system.</title>
        <authorList>
            <person name="Anantharaman K."/>
            <person name="Brown C.T."/>
            <person name="Hug L.A."/>
            <person name="Sharon I."/>
            <person name="Castelle C.J."/>
            <person name="Probst A.J."/>
            <person name="Thomas B.C."/>
            <person name="Singh A."/>
            <person name="Wilkins M.J."/>
            <person name="Karaoz U."/>
            <person name="Brodie E.L."/>
            <person name="Williams K.H."/>
            <person name="Hubbard S.S."/>
            <person name="Banfield J.F."/>
        </authorList>
    </citation>
    <scope>NUCLEOTIDE SEQUENCE [LARGE SCALE GENOMIC DNA]</scope>
</reference>
<name>A0A1F6GEV6_9PROT</name>
<dbReference type="Proteomes" id="UP000178449">
    <property type="component" value="Unassembled WGS sequence"/>
</dbReference>
<dbReference type="AlphaFoldDB" id="A0A1F6GEV6"/>
<evidence type="ECO:0008006" key="5">
    <source>
        <dbReference type="Google" id="ProtNLM"/>
    </source>
</evidence>
<evidence type="ECO:0000313" key="4">
    <source>
        <dbReference type="Proteomes" id="UP000178449"/>
    </source>
</evidence>